<keyword evidence="2" id="KW-1185">Reference proteome</keyword>
<dbReference type="OrthoDB" id="2646539at2759"/>
<dbReference type="AlphaFoldDB" id="A0A9P7FKM8"/>
<feature type="non-terminal residue" evidence="1">
    <location>
        <position position="67"/>
    </location>
</feature>
<reference evidence="1" key="1">
    <citation type="journal article" date="2020" name="New Phytol.">
        <title>Comparative genomics reveals dynamic genome evolution in host specialist ectomycorrhizal fungi.</title>
        <authorList>
            <person name="Lofgren L.A."/>
            <person name="Nguyen N.H."/>
            <person name="Vilgalys R."/>
            <person name="Ruytinx J."/>
            <person name="Liao H.L."/>
            <person name="Branco S."/>
            <person name="Kuo A."/>
            <person name="LaButti K."/>
            <person name="Lipzen A."/>
            <person name="Andreopoulos W."/>
            <person name="Pangilinan J."/>
            <person name="Riley R."/>
            <person name="Hundley H."/>
            <person name="Na H."/>
            <person name="Barry K."/>
            <person name="Grigoriev I.V."/>
            <person name="Stajich J.E."/>
            <person name="Kennedy P.G."/>
        </authorList>
    </citation>
    <scope>NUCLEOTIDE SEQUENCE</scope>
    <source>
        <strain evidence="1">FC423</strain>
    </source>
</reference>
<evidence type="ECO:0000313" key="2">
    <source>
        <dbReference type="Proteomes" id="UP000823399"/>
    </source>
</evidence>
<comment type="caution">
    <text evidence="1">The sequence shown here is derived from an EMBL/GenBank/DDBJ whole genome shotgun (WGS) entry which is preliminary data.</text>
</comment>
<feature type="non-terminal residue" evidence="1">
    <location>
        <position position="1"/>
    </location>
</feature>
<proteinExistence type="predicted"/>
<evidence type="ECO:0000313" key="1">
    <source>
        <dbReference type="EMBL" id="KAG2119724.1"/>
    </source>
</evidence>
<dbReference type="RefSeq" id="XP_041299550.1">
    <property type="nucleotide sequence ID" value="XM_041430319.1"/>
</dbReference>
<dbReference type="EMBL" id="JABBWM010000002">
    <property type="protein sequence ID" value="KAG2119724.1"/>
    <property type="molecule type" value="Genomic_DNA"/>
</dbReference>
<organism evidence="1 2">
    <name type="scientific">Suillus discolor</name>
    <dbReference type="NCBI Taxonomy" id="1912936"/>
    <lineage>
        <taxon>Eukaryota</taxon>
        <taxon>Fungi</taxon>
        <taxon>Dikarya</taxon>
        <taxon>Basidiomycota</taxon>
        <taxon>Agaricomycotina</taxon>
        <taxon>Agaricomycetes</taxon>
        <taxon>Agaricomycetidae</taxon>
        <taxon>Boletales</taxon>
        <taxon>Suillineae</taxon>
        <taxon>Suillaceae</taxon>
        <taxon>Suillus</taxon>
    </lineage>
</organism>
<sequence length="67" mass="7697">HNLNKPIPIQNVDGMLDKNGKITWYCNLSFLVHGLPMRTRFLITSLGGEDTILGMSWLKKENPDIDW</sequence>
<accession>A0A9P7FKM8</accession>
<dbReference type="Proteomes" id="UP000823399">
    <property type="component" value="Unassembled WGS sequence"/>
</dbReference>
<name>A0A9P7FKM8_9AGAM</name>
<dbReference type="GeneID" id="64692578"/>
<gene>
    <name evidence="1" type="ORF">F5147DRAFT_545496</name>
</gene>
<protein>
    <submittedName>
        <fullName evidence="1">Uncharacterized protein</fullName>
    </submittedName>
</protein>